<sequence>LRSCLLPVADLWRPGSPRQRSHNRPLAIRPRRHSRDARHEAVAPPSAAAQDVRRATGLGLHEPCDEQHPRQRRHDRAQRAAARDLRPRNHAPGSGKLARAAAQSAHSAAAQPLDARPPRQRLQLRLRALLPVSDRRDIADDAAPLEGARHDLRRHGPDQQRPRARCQALGPVAGQAGVVAADQLRAERHHAASSLQR</sequence>
<name>A0ABR0LJ87_9PEZI</name>
<dbReference type="Proteomes" id="UP001357485">
    <property type="component" value="Unassembled WGS sequence"/>
</dbReference>
<feature type="compositionally biased region" description="Basic and acidic residues" evidence="1">
    <location>
        <begin position="77"/>
        <end position="87"/>
    </location>
</feature>
<keyword evidence="3" id="KW-1185">Reference proteome</keyword>
<gene>
    <name evidence="2" type="ORF">LTR16_010233</name>
</gene>
<protein>
    <submittedName>
        <fullName evidence="2">Uncharacterized protein</fullName>
    </submittedName>
</protein>
<feature type="non-terminal residue" evidence="2">
    <location>
        <position position="1"/>
    </location>
</feature>
<feature type="compositionally biased region" description="Low complexity" evidence="1">
    <location>
        <begin position="98"/>
        <end position="117"/>
    </location>
</feature>
<reference evidence="2 3" key="1">
    <citation type="submission" date="2023-08" db="EMBL/GenBank/DDBJ databases">
        <title>Black Yeasts Isolated from many extreme environments.</title>
        <authorList>
            <person name="Coleine C."/>
            <person name="Stajich J.E."/>
            <person name="Selbmann L."/>
        </authorList>
    </citation>
    <scope>NUCLEOTIDE SEQUENCE [LARGE SCALE GENOMIC DNA]</scope>
    <source>
        <strain evidence="2 3">CCFEE 536</strain>
    </source>
</reference>
<feature type="non-terminal residue" evidence="2">
    <location>
        <position position="197"/>
    </location>
</feature>
<organism evidence="2 3">
    <name type="scientific">Cryomyces antarcticus</name>
    <dbReference type="NCBI Taxonomy" id="329879"/>
    <lineage>
        <taxon>Eukaryota</taxon>
        <taxon>Fungi</taxon>
        <taxon>Dikarya</taxon>
        <taxon>Ascomycota</taxon>
        <taxon>Pezizomycotina</taxon>
        <taxon>Dothideomycetes</taxon>
        <taxon>Dothideomycetes incertae sedis</taxon>
        <taxon>Cryomyces</taxon>
    </lineage>
</organism>
<feature type="compositionally biased region" description="Basic and acidic residues" evidence="1">
    <location>
        <begin position="147"/>
        <end position="161"/>
    </location>
</feature>
<feature type="region of interest" description="Disordered" evidence="1">
    <location>
        <begin position="141"/>
        <end position="164"/>
    </location>
</feature>
<comment type="caution">
    <text evidence="2">The sequence shown here is derived from an EMBL/GenBank/DDBJ whole genome shotgun (WGS) entry which is preliminary data.</text>
</comment>
<feature type="region of interest" description="Disordered" evidence="1">
    <location>
        <begin position="11"/>
        <end position="118"/>
    </location>
</feature>
<feature type="compositionally biased region" description="Basic residues" evidence="1">
    <location>
        <begin position="19"/>
        <end position="36"/>
    </location>
</feature>
<evidence type="ECO:0000256" key="1">
    <source>
        <dbReference type="SAM" id="MobiDB-lite"/>
    </source>
</evidence>
<evidence type="ECO:0000313" key="2">
    <source>
        <dbReference type="EMBL" id="KAK5182470.1"/>
    </source>
</evidence>
<proteinExistence type="predicted"/>
<accession>A0ABR0LJ87</accession>
<evidence type="ECO:0000313" key="3">
    <source>
        <dbReference type="Proteomes" id="UP001357485"/>
    </source>
</evidence>
<dbReference type="EMBL" id="JAVRRA010019270">
    <property type="protein sequence ID" value="KAK5182470.1"/>
    <property type="molecule type" value="Genomic_DNA"/>
</dbReference>